<feature type="signal peptide" evidence="3">
    <location>
        <begin position="1"/>
        <end position="24"/>
    </location>
</feature>
<accession>A0ABP7FZR8</accession>
<feature type="domain" description="DUF2207" evidence="4">
    <location>
        <begin position="66"/>
        <end position="241"/>
    </location>
</feature>
<keyword evidence="2" id="KW-0472">Membrane</keyword>
<evidence type="ECO:0000259" key="4">
    <source>
        <dbReference type="Pfam" id="PF09972"/>
    </source>
</evidence>
<feature type="compositionally biased region" description="Gly residues" evidence="1">
    <location>
        <begin position="654"/>
        <end position="681"/>
    </location>
</feature>
<evidence type="ECO:0000256" key="1">
    <source>
        <dbReference type="SAM" id="MobiDB-lite"/>
    </source>
</evidence>
<feature type="transmembrane region" description="Helical" evidence="2">
    <location>
        <begin position="275"/>
        <end position="301"/>
    </location>
</feature>
<comment type="caution">
    <text evidence="6">The sequence shown here is derived from an EMBL/GenBank/DDBJ whole genome shotgun (WGS) entry which is preliminary data.</text>
</comment>
<dbReference type="Pfam" id="PF20990">
    <property type="entry name" value="DUF2207_C"/>
    <property type="match status" value="1"/>
</dbReference>
<evidence type="ECO:0000313" key="7">
    <source>
        <dbReference type="Proteomes" id="UP001501004"/>
    </source>
</evidence>
<feature type="region of interest" description="Disordered" evidence="1">
    <location>
        <begin position="643"/>
        <end position="681"/>
    </location>
</feature>
<keyword evidence="2" id="KW-0812">Transmembrane</keyword>
<sequence length="681" mass="72087">MKRSWAALAILTLGFALGSPLAAAAVASEGRPADAGHSVRAGVQDFEFESYSADYYLGRDAQGHATLRTVETFVARFPSFDQNRGMIRAIPNDYDGVPLLTDVQSVVDENGADVPYEETVSGGFTELALGTDDFVHGRTTYTITYTQQNVVRAFADTSDDEFYWDTNGTGFPQPFGTVSARVHLDPALTQYLTGNNACYRGGQGATDTCPVEHAPDAAGDVFTASVRDIGAYENLTVVIGFTLGTFVQVPAEVEPDDGFPGDVNPFFPGQTESPWWLNAASIGSVLLIVLGTAFTVVWRFVKPASAKGSGIIVPQYTPPKELNLLEAAEIIGRRGSGLPAQIVSFAVRGRLRILDYPVTGSGASYTLQLLDLDGLDPTELDLMKALFGDSAVDHLARLQTSGILDEATMSAVASFFGGDSAVVDASLPQIGAIQEVGVVDDAAATAIAGVRAEVRRSVMARGLLQKRSPLVGILAAVFMFVMSFVSMGLFMVSIFFTDVNAWGIVGFLLAILGCFVCAGFAYRPAVASAAGAVHRDYLLGIRDYLQLAEADRFRMLQSPEGAERVRAEGLDIRQPAQRVKLYEKLLPFAVLWGVEREWTKELTILYGETAPDWFVSTGSFDGTVFSSALGSISTSTIARQTVRSSSSGSSWSRSGGGSFSGGSFGGGFSGGGGGGGGGGGR</sequence>
<dbReference type="InterPro" id="IPR048389">
    <property type="entry name" value="YciQ-like_C"/>
</dbReference>
<gene>
    <name evidence="6" type="ORF">GCM10022239_26740</name>
</gene>
<reference evidence="7" key="1">
    <citation type="journal article" date="2019" name="Int. J. Syst. Evol. Microbiol.">
        <title>The Global Catalogue of Microorganisms (GCM) 10K type strain sequencing project: providing services to taxonomists for standard genome sequencing and annotation.</title>
        <authorList>
            <consortium name="The Broad Institute Genomics Platform"/>
            <consortium name="The Broad Institute Genome Sequencing Center for Infectious Disease"/>
            <person name="Wu L."/>
            <person name="Ma J."/>
        </authorList>
    </citation>
    <scope>NUCLEOTIDE SEQUENCE [LARGE SCALE GENOMIC DNA]</scope>
    <source>
        <strain evidence="7">JCM 16949</strain>
    </source>
</reference>
<organism evidence="6 7">
    <name type="scientific">Leifsonella bigeumensis</name>
    <dbReference type="NCBI Taxonomy" id="433643"/>
    <lineage>
        <taxon>Bacteria</taxon>
        <taxon>Bacillati</taxon>
        <taxon>Actinomycetota</taxon>
        <taxon>Actinomycetes</taxon>
        <taxon>Micrococcales</taxon>
        <taxon>Microbacteriaceae</taxon>
        <taxon>Leifsonella</taxon>
    </lineage>
</organism>
<feature type="transmembrane region" description="Helical" evidence="2">
    <location>
        <begin position="470"/>
        <end position="496"/>
    </location>
</feature>
<keyword evidence="7" id="KW-1185">Reference proteome</keyword>
<protein>
    <recommendedName>
        <fullName evidence="8">DUF2207 domain-containing protein</fullName>
    </recommendedName>
</protein>
<dbReference type="Pfam" id="PF09972">
    <property type="entry name" value="DUF2207"/>
    <property type="match status" value="1"/>
</dbReference>
<evidence type="ECO:0000256" key="3">
    <source>
        <dbReference type="SAM" id="SignalP"/>
    </source>
</evidence>
<evidence type="ECO:0008006" key="8">
    <source>
        <dbReference type="Google" id="ProtNLM"/>
    </source>
</evidence>
<evidence type="ECO:0000313" key="6">
    <source>
        <dbReference type="EMBL" id="GAA3750062.1"/>
    </source>
</evidence>
<keyword evidence="3" id="KW-0732">Signal</keyword>
<keyword evidence="2" id="KW-1133">Transmembrane helix</keyword>
<proteinExistence type="predicted"/>
<feature type="domain" description="Predicted membrane protein YciQ-like C-terminal" evidence="5">
    <location>
        <begin position="333"/>
        <end position="602"/>
    </location>
</feature>
<evidence type="ECO:0000256" key="2">
    <source>
        <dbReference type="SAM" id="Phobius"/>
    </source>
</evidence>
<dbReference type="RefSeq" id="WP_344757617.1">
    <property type="nucleotide sequence ID" value="NZ_BAABAE010000005.1"/>
</dbReference>
<dbReference type="EMBL" id="BAABAE010000005">
    <property type="protein sequence ID" value="GAA3750062.1"/>
    <property type="molecule type" value="Genomic_DNA"/>
</dbReference>
<name>A0ABP7FZR8_9MICO</name>
<feature type="chain" id="PRO_5045121435" description="DUF2207 domain-containing protein" evidence="3">
    <location>
        <begin position="25"/>
        <end position="681"/>
    </location>
</feature>
<evidence type="ECO:0000259" key="5">
    <source>
        <dbReference type="Pfam" id="PF20990"/>
    </source>
</evidence>
<feature type="compositionally biased region" description="Low complexity" evidence="1">
    <location>
        <begin position="643"/>
        <end position="653"/>
    </location>
</feature>
<feature type="transmembrane region" description="Helical" evidence="2">
    <location>
        <begin position="502"/>
        <end position="522"/>
    </location>
</feature>
<dbReference type="Proteomes" id="UP001501004">
    <property type="component" value="Unassembled WGS sequence"/>
</dbReference>
<dbReference type="InterPro" id="IPR018702">
    <property type="entry name" value="DUF2207"/>
</dbReference>